<evidence type="ECO:0000256" key="1">
    <source>
        <dbReference type="SAM" id="Coils"/>
    </source>
</evidence>
<dbReference type="EMBL" id="JBJKFK010001696">
    <property type="protein sequence ID" value="KAL3312447.1"/>
    <property type="molecule type" value="Genomic_DNA"/>
</dbReference>
<evidence type="ECO:0000313" key="5">
    <source>
        <dbReference type="Proteomes" id="UP001626550"/>
    </source>
</evidence>
<protein>
    <submittedName>
        <fullName evidence="4">Immunoglobulin (CD79A) binding protein 1</fullName>
    </submittedName>
</protein>
<feature type="coiled-coil region" evidence="1">
    <location>
        <begin position="347"/>
        <end position="377"/>
    </location>
</feature>
<sequence length="445" mass="52438">MLMLARLFLEGTEADDTFFRIISSHEVFVPTPYISFCFLLGFLSGVCRGLQVVFNTKYTLQCGCRDPRIPEQLREQMLVREAKLRWFNERKSIKDRLKNQYEYVQKEHVDDEVKRSYYTDLVRWWAIQVNEEIPNIRMEFDFISRRPEHQKHLEELKKQHDKIPARKPFVITKEMARNKVFGPSYPSQPSMSLEQFRRVQIENQSFPEASLHGEDIVETFKGDVRRVDPADRLAKADAKDEEEDDEKEDRDDPEYRAKLQDMDAYKDENRAGSGNTYRRLKHGVEYINDDEPAFIKRFKKKAGMKTTEEELNAKRTRNLREGTDEYFEDRADEVPQIVILEASTNGLQVTESDVERYKVELKQKQDKEEALRQEEKECVDPDTGKLKFRKPTKTRQENALVFKTKEDLMQKVEKSSDKEKSIHVTKTKATSKSLLSFNDEDEESA</sequence>
<keyword evidence="5" id="KW-1185">Reference proteome</keyword>
<dbReference type="Gene3D" id="1.25.40.540">
    <property type="entry name" value="TAP42-like family"/>
    <property type="match status" value="1"/>
</dbReference>
<evidence type="ECO:0000256" key="2">
    <source>
        <dbReference type="SAM" id="MobiDB-lite"/>
    </source>
</evidence>
<accession>A0ABD2Q028</accession>
<gene>
    <name evidence="4" type="primary">IGBP1_1</name>
    <name evidence="4" type="ORF">Ciccas_008956</name>
</gene>
<reference evidence="4 5" key="1">
    <citation type="submission" date="2024-11" db="EMBL/GenBank/DDBJ databases">
        <title>Adaptive evolution of stress response genes in parasites aligns with host niche diversity.</title>
        <authorList>
            <person name="Hahn C."/>
            <person name="Resl P."/>
        </authorList>
    </citation>
    <scope>NUCLEOTIDE SEQUENCE [LARGE SCALE GENOMIC DNA]</scope>
    <source>
        <strain evidence="4">EGGRZ-B1_66</strain>
        <tissue evidence="4">Body</tissue>
    </source>
</reference>
<dbReference type="InterPro" id="IPR007304">
    <property type="entry name" value="TAP46-like"/>
</dbReference>
<dbReference type="PANTHER" id="PTHR10933:SF9">
    <property type="entry name" value="IMMUNOGLOBULIN-BINDING PROTEIN 1"/>
    <property type="match status" value="1"/>
</dbReference>
<evidence type="ECO:0000313" key="4">
    <source>
        <dbReference type="EMBL" id="KAL3312447.1"/>
    </source>
</evidence>
<dbReference type="AlphaFoldDB" id="A0ABD2Q028"/>
<dbReference type="InterPro" id="IPR027911">
    <property type="entry name" value="DUF4604"/>
</dbReference>
<dbReference type="InterPro" id="IPR038511">
    <property type="entry name" value="TAP42/TAP46-like_sf"/>
</dbReference>
<dbReference type="PANTHER" id="PTHR10933">
    <property type="entry name" value="IMMUNOGLOBULIN-BINDING PROTEIN 1"/>
    <property type="match status" value="1"/>
</dbReference>
<feature type="compositionally biased region" description="Acidic residues" evidence="2">
    <location>
        <begin position="239"/>
        <end position="252"/>
    </location>
</feature>
<dbReference type="Pfam" id="PF15377">
    <property type="entry name" value="DUF4604"/>
    <property type="match status" value="1"/>
</dbReference>
<feature type="region of interest" description="Disordered" evidence="2">
    <location>
        <begin position="412"/>
        <end position="445"/>
    </location>
</feature>
<feature type="region of interest" description="Disordered" evidence="2">
    <location>
        <begin position="232"/>
        <end position="259"/>
    </location>
</feature>
<organism evidence="4 5">
    <name type="scientific">Cichlidogyrus casuarinus</name>
    <dbReference type="NCBI Taxonomy" id="1844966"/>
    <lineage>
        <taxon>Eukaryota</taxon>
        <taxon>Metazoa</taxon>
        <taxon>Spiralia</taxon>
        <taxon>Lophotrochozoa</taxon>
        <taxon>Platyhelminthes</taxon>
        <taxon>Monogenea</taxon>
        <taxon>Monopisthocotylea</taxon>
        <taxon>Dactylogyridea</taxon>
        <taxon>Ancyrocephalidae</taxon>
        <taxon>Cichlidogyrus</taxon>
    </lineage>
</organism>
<comment type="caution">
    <text evidence="4">The sequence shown here is derived from an EMBL/GenBank/DDBJ whole genome shotgun (WGS) entry which is preliminary data.</text>
</comment>
<feature type="compositionally biased region" description="Polar residues" evidence="2">
    <location>
        <begin position="427"/>
        <end position="436"/>
    </location>
</feature>
<feature type="compositionally biased region" description="Basic and acidic residues" evidence="2">
    <location>
        <begin position="412"/>
        <end position="422"/>
    </location>
</feature>
<name>A0ABD2Q028_9PLAT</name>
<keyword evidence="1" id="KW-0175">Coiled coil</keyword>
<dbReference type="Proteomes" id="UP001626550">
    <property type="component" value="Unassembled WGS sequence"/>
</dbReference>
<feature type="domain" description="DUF4604" evidence="3">
    <location>
        <begin position="284"/>
        <end position="441"/>
    </location>
</feature>
<dbReference type="Pfam" id="PF04177">
    <property type="entry name" value="TAP42"/>
    <property type="match status" value="1"/>
</dbReference>
<evidence type="ECO:0000259" key="3">
    <source>
        <dbReference type="Pfam" id="PF15377"/>
    </source>
</evidence>
<proteinExistence type="predicted"/>